<dbReference type="GeneID" id="118416808"/>
<dbReference type="Proteomes" id="UP000001554">
    <property type="component" value="Chromosome 5"/>
</dbReference>
<feature type="region of interest" description="Disordered" evidence="2">
    <location>
        <begin position="475"/>
        <end position="494"/>
    </location>
</feature>
<evidence type="ECO:0000256" key="1">
    <source>
        <dbReference type="ARBA" id="ARBA00010560"/>
    </source>
</evidence>
<feature type="region of interest" description="Disordered" evidence="2">
    <location>
        <begin position="643"/>
        <end position="688"/>
    </location>
</feature>
<feature type="region of interest" description="Disordered" evidence="2">
    <location>
        <begin position="97"/>
        <end position="216"/>
    </location>
</feature>
<accession>A0A9J7MRB8</accession>
<name>A0A9J7MRB8_BRAFL</name>
<protein>
    <submittedName>
        <fullName evidence="4">Lysine-specific demethylase RSBN1L-like isoform X1</fullName>
    </submittedName>
</protein>
<evidence type="ECO:0000313" key="4">
    <source>
        <dbReference type="RefSeq" id="XP_035677957.1"/>
    </source>
</evidence>
<organism evidence="3 4">
    <name type="scientific">Branchiostoma floridae</name>
    <name type="common">Florida lancelet</name>
    <name type="synonym">Amphioxus</name>
    <dbReference type="NCBI Taxonomy" id="7739"/>
    <lineage>
        <taxon>Eukaryota</taxon>
        <taxon>Metazoa</taxon>
        <taxon>Chordata</taxon>
        <taxon>Cephalochordata</taxon>
        <taxon>Leptocardii</taxon>
        <taxon>Amphioxiformes</taxon>
        <taxon>Branchiostomatidae</taxon>
        <taxon>Branchiostoma</taxon>
    </lineage>
</organism>
<feature type="compositionally biased region" description="Polar residues" evidence="2">
    <location>
        <begin position="100"/>
        <end position="109"/>
    </location>
</feature>
<dbReference type="RefSeq" id="XP_035677957.1">
    <property type="nucleotide sequence ID" value="XM_035822064.1"/>
</dbReference>
<dbReference type="PANTHER" id="PTHR13354:SF11">
    <property type="entry name" value="LYSINE-SPECIFIC DEMETHYLASE 9"/>
    <property type="match status" value="1"/>
</dbReference>
<proteinExistence type="inferred from homology"/>
<evidence type="ECO:0000256" key="2">
    <source>
        <dbReference type="SAM" id="MobiDB-lite"/>
    </source>
</evidence>
<evidence type="ECO:0000313" key="3">
    <source>
        <dbReference type="Proteomes" id="UP000001554"/>
    </source>
</evidence>
<dbReference type="AlphaFoldDB" id="A0A9J7MRB8"/>
<dbReference type="PANTHER" id="PTHR13354">
    <property type="entry name" value="ROUND SPERMATID BASIC PROTEIN 1"/>
    <property type="match status" value="1"/>
</dbReference>
<dbReference type="InterPro" id="IPR026306">
    <property type="entry name" value="RSBN1/Dpy-2/CEP530"/>
</dbReference>
<dbReference type="KEGG" id="bfo:118416808"/>
<reference evidence="4" key="2">
    <citation type="submission" date="2025-08" db="UniProtKB">
        <authorList>
            <consortium name="RefSeq"/>
        </authorList>
    </citation>
    <scope>IDENTIFICATION</scope>
    <source>
        <strain evidence="4">S238N-H82</strain>
        <tissue evidence="4">Testes</tissue>
    </source>
</reference>
<dbReference type="OMA" id="ENICEDK"/>
<sequence>MAAALFPRQLNLQNPGCLFTESNMADTSCSLLKETFQPNPPSEHSTASPAILTAVQVNTDNLTSPDQVGKRKRVQHDYRRLSNSGYWDDYKEAKPRRFSDSYTSDSDLSPTAAPRPQRQRRLSLRREEEGFEYDFTGDLPMNNGCSSGGMNLPKRHRKKRRLSPEAVEKEDAEVQVSLLTPLDSRTPPECRDKGVNTDETKGKPKKDRKAEVSPWEGSNMVKSEVFQPREMSEYRDERKYVPSMDVPVVKEEPLDMRKEDRENTCEDKESFSHNERLIRSSTASWDRPLEFANLIHIDTHTNGGASVVHSYSDEISHLSKDEMDKFVREFLEETFGEESPGAARHVMGIVHGGAAYLPDLLEYFRFQHPGITVKMQHINKSDMLTMTMEEFHSQVHRTYSGGTYRNGPMLQISLVGTVDEEVGDYFPDFLDILEENPFLKATTPWGELSYTQMVSRDLSNDGPILWVRPGEQMIPTADIPRSPSKQRRRGGNELKNLTYIPRASEPREVLFEDRTKCHADHVGQGFDRQTTAAVGVLKAVHCGQEAQADREVKDVVCFHANSFLDVTERLQLDLHEPPTTQCVQWVDEAKLNQLRRDGVRWSRFRMYDNDIYFIPRNIVHQFRTVSACTSIAWHVRLKKYYPEGEGSESRSEGSDVEEEEGSEVTTGQEESPEAENPQETTTEESYES</sequence>
<reference evidence="3" key="1">
    <citation type="journal article" date="2020" name="Nat. Ecol. Evol.">
        <title>Deeply conserved synteny resolves early events in vertebrate evolution.</title>
        <authorList>
            <person name="Simakov O."/>
            <person name="Marletaz F."/>
            <person name="Yue J.X."/>
            <person name="O'Connell B."/>
            <person name="Jenkins J."/>
            <person name="Brandt A."/>
            <person name="Calef R."/>
            <person name="Tung C.H."/>
            <person name="Huang T.K."/>
            <person name="Schmutz J."/>
            <person name="Satoh N."/>
            <person name="Yu J.K."/>
            <person name="Putnam N.H."/>
            <person name="Green R.E."/>
            <person name="Rokhsar D.S."/>
        </authorList>
    </citation>
    <scope>NUCLEOTIDE SEQUENCE [LARGE SCALE GENOMIC DNA]</scope>
    <source>
        <strain evidence="3">S238N-H82</strain>
    </source>
</reference>
<dbReference type="GO" id="GO:0005634">
    <property type="term" value="C:nucleus"/>
    <property type="evidence" value="ECO:0000318"/>
    <property type="project" value="GO_Central"/>
</dbReference>
<feature type="compositionally biased region" description="Basic and acidic residues" evidence="2">
    <location>
        <begin position="186"/>
        <end position="202"/>
    </location>
</feature>
<dbReference type="OrthoDB" id="6020087at2759"/>
<gene>
    <name evidence="4" type="primary">LOC118416808</name>
</gene>
<comment type="similarity">
    <text evidence="1">Belongs to the round spermatid basic protein 1 family.</text>
</comment>
<keyword evidence="3" id="KW-1185">Reference proteome</keyword>